<evidence type="ECO:0000259" key="6">
    <source>
        <dbReference type="PROSITE" id="PS51481"/>
    </source>
</evidence>
<feature type="domain" description="DhaK" evidence="6">
    <location>
        <begin position="11"/>
        <end position="330"/>
    </location>
</feature>
<dbReference type="SMART" id="SM01120">
    <property type="entry name" value="Dak2"/>
    <property type="match status" value="1"/>
</dbReference>
<dbReference type="PROSITE" id="PS51481">
    <property type="entry name" value="DHAK"/>
    <property type="match status" value="1"/>
</dbReference>
<keyword evidence="8" id="KW-1185">Reference proteome</keyword>
<dbReference type="Gene3D" id="3.30.1180.20">
    <property type="entry name" value="Dihydroxyacetone kinase, domain 2"/>
    <property type="match status" value="1"/>
</dbReference>
<evidence type="ECO:0000259" key="5">
    <source>
        <dbReference type="PROSITE" id="PS51480"/>
    </source>
</evidence>
<dbReference type="GO" id="GO:0005829">
    <property type="term" value="C:cytosol"/>
    <property type="evidence" value="ECO:0007669"/>
    <property type="project" value="TreeGrafter"/>
</dbReference>
<protein>
    <submittedName>
        <fullName evidence="7">PTS-dependent dihydroxyacetone kinase, dihydroxyacetone-binding subunit DhaK</fullName>
        <ecNumber evidence="7">2.7.-.-</ecNumber>
    </submittedName>
</protein>
<dbReference type="InterPro" id="IPR004007">
    <property type="entry name" value="DhaL_dom"/>
</dbReference>
<name>A0A0Q1AJI9_9CORY</name>
<dbReference type="PANTHER" id="PTHR28629:SF4">
    <property type="entry name" value="TRIOKINASE_FMN CYCLASE"/>
    <property type="match status" value="1"/>
</dbReference>
<keyword evidence="2" id="KW-0547">Nucleotide-binding</keyword>
<keyword evidence="4" id="KW-0067">ATP-binding</keyword>
<dbReference type="GO" id="GO:0019563">
    <property type="term" value="P:glycerol catabolic process"/>
    <property type="evidence" value="ECO:0007669"/>
    <property type="project" value="TreeGrafter"/>
</dbReference>
<dbReference type="InterPro" id="IPR004006">
    <property type="entry name" value="DhaK_dom"/>
</dbReference>
<dbReference type="Pfam" id="PF02734">
    <property type="entry name" value="Dak2"/>
    <property type="match status" value="1"/>
</dbReference>
<dbReference type="OrthoDB" id="9806345at2"/>
<evidence type="ECO:0000256" key="3">
    <source>
        <dbReference type="ARBA" id="ARBA00022777"/>
    </source>
</evidence>
<evidence type="ECO:0000256" key="4">
    <source>
        <dbReference type="ARBA" id="ARBA00022840"/>
    </source>
</evidence>
<dbReference type="InterPro" id="IPR036117">
    <property type="entry name" value="DhaL_dom_sf"/>
</dbReference>
<dbReference type="SUPFAM" id="SSF101473">
    <property type="entry name" value="DhaL-like"/>
    <property type="match status" value="1"/>
</dbReference>
<dbReference type="PROSITE" id="PS51480">
    <property type="entry name" value="DHAL"/>
    <property type="match status" value="1"/>
</dbReference>
<dbReference type="SUPFAM" id="SSF82549">
    <property type="entry name" value="DAK1/DegV-like"/>
    <property type="match status" value="1"/>
</dbReference>
<gene>
    <name evidence="7" type="primary">dhaK</name>
    <name evidence="7" type="ORF">Clow_00050</name>
</gene>
<dbReference type="GO" id="GO:0004371">
    <property type="term" value="F:glycerone kinase activity"/>
    <property type="evidence" value="ECO:0007669"/>
    <property type="project" value="InterPro"/>
</dbReference>
<dbReference type="PANTHER" id="PTHR28629">
    <property type="entry name" value="TRIOKINASE/FMN CYCLASE"/>
    <property type="match status" value="1"/>
</dbReference>
<accession>A0A0Q1AJI9</accession>
<reference evidence="7 8" key="1">
    <citation type="submission" date="2015-10" db="EMBL/GenBank/DDBJ databases">
        <title>Corynebacteirum lowii and Corynebacterium oculi species nova, derived from human clinical disease and and emended description of Corynebacterium mastiditis.</title>
        <authorList>
            <person name="Bernard K."/>
            <person name="Pacheco A.L."/>
            <person name="Mcdougall C."/>
            <person name="Burtx T."/>
            <person name="Weibe D."/>
            <person name="Tyler S."/>
            <person name="Olson A.B."/>
            <person name="Cnockaert M."/>
            <person name="Eguchi H."/>
            <person name="Kuwahara T."/>
            <person name="Nakayama-Imaohji H."/>
            <person name="Boudewijins M."/>
            <person name="Van Hoecke F."/>
            <person name="Bernier A.-M."/>
            <person name="Vandamme P."/>
        </authorList>
    </citation>
    <scope>NUCLEOTIDE SEQUENCE [LARGE SCALE GENOMIC DNA]</scope>
    <source>
        <strain evidence="7 8">NML 130206</strain>
    </source>
</reference>
<proteinExistence type="predicted"/>
<feature type="domain" description="DhaL" evidence="5">
    <location>
        <begin position="355"/>
        <end position="562"/>
    </location>
</feature>
<dbReference type="GO" id="GO:0005524">
    <property type="term" value="F:ATP binding"/>
    <property type="evidence" value="ECO:0007669"/>
    <property type="project" value="UniProtKB-KW"/>
</dbReference>
<dbReference type="Proteomes" id="UP000050488">
    <property type="component" value="Unassembled WGS sequence"/>
</dbReference>
<dbReference type="EC" id="2.7.-.-" evidence="7"/>
<dbReference type="FunFam" id="3.40.50.10440:FF:000001">
    <property type="entry name" value="Dihydroxyacetone kinase, DhaK subunit"/>
    <property type="match status" value="1"/>
</dbReference>
<dbReference type="STRING" id="1544413.Clow_00050"/>
<dbReference type="Gene3D" id="1.25.40.340">
    <property type="match status" value="1"/>
</dbReference>
<keyword evidence="1 7" id="KW-0808">Transferase</keyword>
<dbReference type="FunFam" id="3.30.1180.20:FF:000001">
    <property type="entry name" value="Dihydroxyacetone kinase 1"/>
    <property type="match status" value="1"/>
</dbReference>
<organism evidence="7 8">
    <name type="scientific">Corynebacterium lowii</name>
    <dbReference type="NCBI Taxonomy" id="1544413"/>
    <lineage>
        <taxon>Bacteria</taxon>
        <taxon>Bacillati</taxon>
        <taxon>Actinomycetota</taxon>
        <taxon>Actinomycetes</taxon>
        <taxon>Mycobacteriales</taxon>
        <taxon>Corynebacteriaceae</taxon>
        <taxon>Corynebacterium</taxon>
    </lineage>
</organism>
<dbReference type="InterPro" id="IPR050861">
    <property type="entry name" value="Dihydroxyacetone_Kinase"/>
</dbReference>
<dbReference type="Gene3D" id="3.40.50.10440">
    <property type="entry name" value="Dihydroxyacetone kinase, domain 1"/>
    <property type="match status" value="1"/>
</dbReference>
<evidence type="ECO:0000256" key="1">
    <source>
        <dbReference type="ARBA" id="ARBA00022679"/>
    </source>
</evidence>
<sequence>MNTPLPSFRNSAADFLPQALGGIIAAHPEARWDERGFIAHDAPRPDRPRVAVISGGGSGHEPLHAGFLGTGMLSAVCPGLLFTSPNAVQITEATRWADQGAGVLHVVKNYTGDVMNFRVARQALSTVPTREVRVAEDVATEGTGDGPGRRGTAATILVEKIAGAAAQRGDTIDAVADLAQWVADNSRSMAVALAPGHLPTTGEQTFNLGEGEMEVGVGIHGERGTSREQAAPAAEIVERLLGSVADSLDLHEGEEVILLFNGLGGTSSLELHLLLGEALNWLAQRGIIVRRNLVGNYVTSVNMAGASLTLSRATSEIIDLIDAPTTAPAWPQRISDKAHCEPARLHAEDTLPTEGAENTWLSGFVRRVQEGSGHLTELDRLAGDGDFGTNMEAALVDIALPLRGPNPEVLDGLSRRFLIRSGGTSGAVLGTLFRELAAALREEDSPAGLATGLDRACAAIAELGGAQRGDGTLLDALLPAAEAVAGVVGGVATGSDGAGGASGSVSEAEWEEALAAAHRAAEEGAESTRNMTAKKGRASYVGEASKGVIDPGALLVAWVFGE</sequence>
<dbReference type="RefSeq" id="WP_055174679.1">
    <property type="nucleotide sequence ID" value="NZ_JAUSQY010000001.1"/>
</dbReference>
<dbReference type="EMBL" id="LKEV01000001">
    <property type="protein sequence ID" value="KQB87005.1"/>
    <property type="molecule type" value="Genomic_DNA"/>
</dbReference>
<evidence type="ECO:0000256" key="2">
    <source>
        <dbReference type="ARBA" id="ARBA00022741"/>
    </source>
</evidence>
<dbReference type="NCBIfam" id="NF011049">
    <property type="entry name" value="PRK14479.1"/>
    <property type="match status" value="1"/>
</dbReference>
<dbReference type="Pfam" id="PF02733">
    <property type="entry name" value="Dak1"/>
    <property type="match status" value="1"/>
</dbReference>
<dbReference type="PATRIC" id="fig|1544413.3.peg.51"/>
<dbReference type="AlphaFoldDB" id="A0A0Q1AJI9"/>
<comment type="caution">
    <text evidence="7">The sequence shown here is derived from an EMBL/GenBank/DDBJ whole genome shotgun (WGS) entry which is preliminary data.</text>
</comment>
<keyword evidence="3 7" id="KW-0418">Kinase</keyword>
<evidence type="ECO:0000313" key="8">
    <source>
        <dbReference type="Proteomes" id="UP000050488"/>
    </source>
</evidence>
<evidence type="ECO:0000313" key="7">
    <source>
        <dbReference type="EMBL" id="KQB87005.1"/>
    </source>
</evidence>